<feature type="region of interest" description="Disordered" evidence="3">
    <location>
        <begin position="315"/>
        <end position="373"/>
    </location>
</feature>
<sequence length="435" mass="47792">MNGAVYIPFFQGQLESVLEQVVQLAVHEISSTVGSSLNALLLEAAAQEQENRRLRLRLQAWESHHGHNKGGAEEYRESQAAAAGDDGSDGVRKKPEQPAKPRGPTDSRRLEQRGRVVGRWQLKSVMERVLHSALCQLKKMVEASFDDLLLEITQKECERQTLQARLDCKRGAARREARDNPGSPGGSEAAPKDTCPEPAEETGGTGGTEDKANAVVFGHEWCGDIWKPKGSVGGGGASGRGSSEGPDPPLLPAMALTLEKLINDQVHLIVGAKIVLTIQISFIGLTMACFLQTGSWGIHSSASMLQRLLTASQLPDDNAGTTHKKPQDARVMPTGQGTKQQQEEEEQEEEEEEDKHDQGEEEEEEEEKGRKKRRKVWSECEDCGRRFSRVLLLKAHRQIHADANVGVTSSRCSLCGKRFPSAGRLRSHLQAKHRS</sequence>
<dbReference type="AlphaFoldDB" id="A0A3Q3D2R5"/>
<feature type="region of interest" description="Disordered" evidence="3">
    <location>
        <begin position="169"/>
        <end position="210"/>
    </location>
</feature>
<keyword evidence="6" id="KW-1185">Reference proteome</keyword>
<proteinExistence type="predicted"/>
<evidence type="ECO:0000313" key="6">
    <source>
        <dbReference type="Proteomes" id="UP000264820"/>
    </source>
</evidence>
<feature type="coiled-coil region" evidence="2">
    <location>
        <begin position="37"/>
        <end position="64"/>
    </location>
</feature>
<name>A0A3Q3D2R5_HIPCM</name>
<feature type="region of interest" description="Disordered" evidence="3">
    <location>
        <begin position="65"/>
        <end position="113"/>
    </location>
</feature>
<dbReference type="PROSITE" id="PS50157">
    <property type="entry name" value="ZINC_FINGER_C2H2_2"/>
    <property type="match status" value="2"/>
</dbReference>
<reference evidence="5" key="2">
    <citation type="submission" date="2025-09" db="UniProtKB">
        <authorList>
            <consortium name="Ensembl"/>
        </authorList>
    </citation>
    <scope>IDENTIFICATION</scope>
</reference>
<feature type="domain" description="C2H2-type" evidence="4">
    <location>
        <begin position="410"/>
        <end position="435"/>
    </location>
</feature>
<reference evidence="5" key="1">
    <citation type="submission" date="2025-08" db="UniProtKB">
        <authorList>
            <consortium name="Ensembl"/>
        </authorList>
    </citation>
    <scope>IDENTIFICATION</scope>
</reference>
<feature type="compositionally biased region" description="Basic and acidic residues" evidence="3">
    <location>
        <begin position="169"/>
        <end position="179"/>
    </location>
</feature>
<dbReference type="InterPro" id="IPR013087">
    <property type="entry name" value="Znf_C2H2_type"/>
</dbReference>
<protein>
    <submittedName>
        <fullName evidence="5">Uncharacterized LOC109513741</fullName>
    </submittedName>
</protein>
<dbReference type="Proteomes" id="UP000264820">
    <property type="component" value="Unplaced"/>
</dbReference>
<dbReference type="GO" id="GO:0008270">
    <property type="term" value="F:zinc ion binding"/>
    <property type="evidence" value="ECO:0007669"/>
    <property type="project" value="UniProtKB-KW"/>
</dbReference>
<organism evidence="5 6">
    <name type="scientific">Hippocampus comes</name>
    <name type="common">Tiger tail seahorse</name>
    <dbReference type="NCBI Taxonomy" id="109280"/>
    <lineage>
        <taxon>Eukaryota</taxon>
        <taxon>Metazoa</taxon>
        <taxon>Chordata</taxon>
        <taxon>Craniata</taxon>
        <taxon>Vertebrata</taxon>
        <taxon>Euteleostomi</taxon>
        <taxon>Actinopterygii</taxon>
        <taxon>Neopterygii</taxon>
        <taxon>Teleostei</taxon>
        <taxon>Neoteleostei</taxon>
        <taxon>Acanthomorphata</taxon>
        <taxon>Syngnathiaria</taxon>
        <taxon>Syngnathiformes</taxon>
        <taxon>Syngnathoidei</taxon>
        <taxon>Syngnathidae</taxon>
        <taxon>Hippocampus</taxon>
    </lineage>
</organism>
<evidence type="ECO:0000256" key="2">
    <source>
        <dbReference type="SAM" id="Coils"/>
    </source>
</evidence>
<keyword evidence="1" id="KW-0479">Metal-binding</keyword>
<dbReference type="PROSITE" id="PS00028">
    <property type="entry name" value="ZINC_FINGER_C2H2_1"/>
    <property type="match status" value="2"/>
</dbReference>
<dbReference type="Ensembl" id="ENSHCOT00000012791.1">
    <property type="protein sequence ID" value="ENSHCOP00000001029.1"/>
    <property type="gene ID" value="ENSHCOG00000001926.1"/>
</dbReference>
<dbReference type="GeneTree" id="ENSGT00400000024346"/>
<evidence type="ECO:0000259" key="4">
    <source>
        <dbReference type="PROSITE" id="PS50157"/>
    </source>
</evidence>
<keyword evidence="2" id="KW-0175">Coiled coil</keyword>
<dbReference type="Gene3D" id="3.30.160.60">
    <property type="entry name" value="Classic Zinc Finger"/>
    <property type="match status" value="1"/>
</dbReference>
<feature type="domain" description="C2H2-type" evidence="4">
    <location>
        <begin position="378"/>
        <end position="405"/>
    </location>
</feature>
<keyword evidence="1" id="KW-0863">Zinc-finger</keyword>
<dbReference type="SUPFAM" id="SSF57667">
    <property type="entry name" value="beta-beta-alpha zinc fingers"/>
    <property type="match status" value="1"/>
</dbReference>
<evidence type="ECO:0000313" key="5">
    <source>
        <dbReference type="Ensembl" id="ENSHCOP00000001029.1"/>
    </source>
</evidence>
<dbReference type="OMA" id="HSHVRTQ"/>
<accession>A0A3Q3D2R5</accession>
<feature type="compositionally biased region" description="Basic and acidic residues" evidence="3">
    <location>
        <begin position="89"/>
        <end position="113"/>
    </location>
</feature>
<dbReference type="SMART" id="SM00355">
    <property type="entry name" value="ZnF_C2H2"/>
    <property type="match status" value="2"/>
</dbReference>
<feature type="compositionally biased region" description="Acidic residues" evidence="3">
    <location>
        <begin position="343"/>
        <end position="366"/>
    </location>
</feature>
<feature type="compositionally biased region" description="Basic and acidic residues" evidence="3">
    <location>
        <begin position="65"/>
        <end position="77"/>
    </location>
</feature>
<dbReference type="InterPro" id="IPR036236">
    <property type="entry name" value="Znf_C2H2_sf"/>
</dbReference>
<evidence type="ECO:0000256" key="3">
    <source>
        <dbReference type="SAM" id="MobiDB-lite"/>
    </source>
</evidence>
<keyword evidence="1" id="KW-0862">Zinc</keyword>
<evidence type="ECO:0000256" key="1">
    <source>
        <dbReference type="PROSITE-ProRule" id="PRU00042"/>
    </source>
</evidence>
<dbReference type="Pfam" id="PF00096">
    <property type="entry name" value="zf-C2H2"/>
    <property type="match status" value="2"/>
</dbReference>